<comment type="caution">
    <text evidence="1">The sequence shown here is derived from an EMBL/GenBank/DDBJ whole genome shotgun (WGS) entry which is preliminary data.</text>
</comment>
<evidence type="ECO:0000313" key="2">
    <source>
        <dbReference type="Proteomes" id="UP000499080"/>
    </source>
</evidence>
<protein>
    <submittedName>
        <fullName evidence="1">Uncharacterized protein</fullName>
    </submittedName>
</protein>
<dbReference type="AlphaFoldDB" id="A0A4Y2U230"/>
<proteinExistence type="predicted"/>
<accession>A0A4Y2U230</accession>
<sequence length="112" mass="12911">MRNTSEPVSPCTEHVVTLRPYGETISDLSESSAGLRRNFTRTLNAQIKDKRRKFFISHIYESKYEICLILTNTVNSSKNFERLHPQMTAMPSDECLKLRVPPETRFSPFVSS</sequence>
<organism evidence="1 2">
    <name type="scientific">Araneus ventricosus</name>
    <name type="common">Orbweaver spider</name>
    <name type="synonym">Epeira ventricosa</name>
    <dbReference type="NCBI Taxonomy" id="182803"/>
    <lineage>
        <taxon>Eukaryota</taxon>
        <taxon>Metazoa</taxon>
        <taxon>Ecdysozoa</taxon>
        <taxon>Arthropoda</taxon>
        <taxon>Chelicerata</taxon>
        <taxon>Arachnida</taxon>
        <taxon>Araneae</taxon>
        <taxon>Araneomorphae</taxon>
        <taxon>Entelegynae</taxon>
        <taxon>Araneoidea</taxon>
        <taxon>Araneidae</taxon>
        <taxon>Araneus</taxon>
    </lineage>
</organism>
<evidence type="ECO:0000313" key="1">
    <source>
        <dbReference type="EMBL" id="GBO05647.1"/>
    </source>
</evidence>
<name>A0A4Y2U230_ARAVE</name>
<reference evidence="1 2" key="1">
    <citation type="journal article" date="2019" name="Sci. Rep.">
        <title>Orb-weaving spider Araneus ventricosus genome elucidates the spidroin gene catalogue.</title>
        <authorList>
            <person name="Kono N."/>
            <person name="Nakamura H."/>
            <person name="Ohtoshi R."/>
            <person name="Moran D.A.P."/>
            <person name="Shinohara A."/>
            <person name="Yoshida Y."/>
            <person name="Fujiwara M."/>
            <person name="Mori M."/>
            <person name="Tomita M."/>
            <person name="Arakawa K."/>
        </authorList>
    </citation>
    <scope>NUCLEOTIDE SEQUENCE [LARGE SCALE GENOMIC DNA]</scope>
</reference>
<keyword evidence="2" id="KW-1185">Reference proteome</keyword>
<dbReference type="EMBL" id="BGPR01032203">
    <property type="protein sequence ID" value="GBO05647.1"/>
    <property type="molecule type" value="Genomic_DNA"/>
</dbReference>
<dbReference type="Proteomes" id="UP000499080">
    <property type="component" value="Unassembled WGS sequence"/>
</dbReference>
<gene>
    <name evidence="1" type="ORF">AVEN_12037_1</name>
</gene>